<dbReference type="Gene3D" id="3.40.50.300">
    <property type="entry name" value="P-loop containing nucleotide triphosphate hydrolases"/>
    <property type="match status" value="1"/>
</dbReference>
<feature type="transmembrane region" description="Helical" evidence="16">
    <location>
        <begin position="389"/>
        <end position="411"/>
    </location>
</feature>
<evidence type="ECO:0000256" key="4">
    <source>
        <dbReference type="ARBA" id="ARBA00022496"/>
    </source>
</evidence>
<dbReference type="PANTHER" id="PTHR43185">
    <property type="entry name" value="FERROUS IRON TRANSPORT PROTEIN B"/>
    <property type="match status" value="1"/>
</dbReference>
<dbReference type="InterPro" id="IPR027417">
    <property type="entry name" value="P-loop_NTPase"/>
</dbReference>
<dbReference type="InterPro" id="IPR041069">
    <property type="entry name" value="FeoB_Cyto"/>
</dbReference>
<evidence type="ECO:0000256" key="2">
    <source>
        <dbReference type="ARBA" id="ARBA00022448"/>
    </source>
</evidence>
<keyword evidence="15" id="KW-0479">Metal-binding</keyword>
<evidence type="ECO:0000256" key="5">
    <source>
        <dbReference type="ARBA" id="ARBA00022519"/>
    </source>
</evidence>
<gene>
    <name evidence="18" type="primary">feoB</name>
    <name evidence="18" type="ORF">INR99_03220</name>
</gene>
<keyword evidence="9 16" id="KW-0408">Iron</keyword>
<comment type="similarity">
    <text evidence="16">Belongs to the TRAFAC class TrmE-Era-EngA-EngB-Septin-like GTPase superfamily. FeoB GTPase (TC 9.A.8) family.</text>
</comment>
<evidence type="ECO:0000313" key="18">
    <source>
        <dbReference type="EMBL" id="MBE9608351.1"/>
    </source>
</evidence>
<dbReference type="NCBIfam" id="NF007105">
    <property type="entry name" value="PRK09554.1"/>
    <property type="match status" value="1"/>
</dbReference>
<evidence type="ECO:0000256" key="13">
    <source>
        <dbReference type="NCBIfam" id="TIGR00437"/>
    </source>
</evidence>
<keyword evidence="10" id="KW-0406">Ion transport</keyword>
<evidence type="ECO:0000256" key="7">
    <source>
        <dbReference type="ARBA" id="ARBA00022741"/>
    </source>
</evidence>
<dbReference type="InterPro" id="IPR030389">
    <property type="entry name" value="G_FEOB_dom"/>
</dbReference>
<dbReference type="EMBL" id="JADFUA010000001">
    <property type="protein sequence ID" value="MBE9608351.1"/>
    <property type="molecule type" value="Genomic_DNA"/>
</dbReference>
<keyword evidence="2 16" id="KW-0813">Transport</keyword>
<keyword evidence="19" id="KW-1185">Reference proteome</keyword>
<dbReference type="InterPro" id="IPR011642">
    <property type="entry name" value="Gate_dom"/>
</dbReference>
<keyword evidence="12 16" id="KW-0472">Membrane</keyword>
<dbReference type="InterPro" id="IPR003373">
    <property type="entry name" value="Fe2_transport_prot-B"/>
</dbReference>
<feature type="transmembrane region" description="Helical" evidence="16">
    <location>
        <begin position="725"/>
        <end position="745"/>
    </location>
</feature>
<evidence type="ECO:0000256" key="8">
    <source>
        <dbReference type="ARBA" id="ARBA00022989"/>
    </source>
</evidence>
<feature type="binding site" evidence="15">
    <location>
        <position position="22"/>
    </location>
    <ligand>
        <name>Mg(2+)</name>
        <dbReference type="ChEBI" id="CHEBI:18420"/>
        <label>1</label>
    </ligand>
</feature>
<dbReference type="NCBIfam" id="TIGR00231">
    <property type="entry name" value="small_GTP"/>
    <property type="match status" value="1"/>
</dbReference>
<dbReference type="GO" id="GO:0005886">
    <property type="term" value="C:plasma membrane"/>
    <property type="evidence" value="ECO:0007669"/>
    <property type="project" value="UniProtKB-SubCell"/>
</dbReference>
<dbReference type="InterPro" id="IPR011640">
    <property type="entry name" value="Fe2_transport_prot_B_C"/>
</dbReference>
<dbReference type="AlphaFoldDB" id="A0A8J7K0S6"/>
<feature type="transmembrane region" description="Helical" evidence="16">
    <location>
        <begin position="423"/>
        <end position="449"/>
    </location>
</feature>
<dbReference type="Pfam" id="PF07670">
    <property type="entry name" value="Gate"/>
    <property type="match status" value="2"/>
</dbReference>
<feature type="transmembrane region" description="Helical" evidence="16">
    <location>
        <begin position="455"/>
        <end position="475"/>
    </location>
</feature>
<feature type="binding site" evidence="15">
    <location>
        <position position="21"/>
    </location>
    <ligand>
        <name>Mg(2+)</name>
        <dbReference type="ChEBI" id="CHEBI:18420"/>
        <label>2</label>
    </ligand>
</feature>
<accession>A0A8J7K0S6</accession>
<evidence type="ECO:0000313" key="19">
    <source>
        <dbReference type="Proteomes" id="UP000604481"/>
    </source>
</evidence>
<comment type="subcellular location">
    <subcellularLocation>
        <location evidence="1 16">Cell inner membrane</location>
        <topology evidence="1 16">Multi-pass membrane protein</topology>
    </subcellularLocation>
</comment>
<dbReference type="Gene3D" id="1.10.287.1770">
    <property type="match status" value="1"/>
</dbReference>
<dbReference type="Proteomes" id="UP000604481">
    <property type="component" value="Unassembled WGS sequence"/>
</dbReference>
<keyword evidence="8 16" id="KW-1133">Transmembrane helix</keyword>
<feature type="transmembrane region" description="Helical" evidence="16">
    <location>
        <begin position="672"/>
        <end position="692"/>
    </location>
</feature>
<dbReference type="Pfam" id="PF02421">
    <property type="entry name" value="FeoB_N"/>
    <property type="match status" value="1"/>
</dbReference>
<dbReference type="InterPro" id="IPR005225">
    <property type="entry name" value="Small_GTP-bd"/>
</dbReference>
<dbReference type="PROSITE" id="PS51711">
    <property type="entry name" value="G_FEOB"/>
    <property type="match status" value="1"/>
</dbReference>
<dbReference type="CDD" id="cd01879">
    <property type="entry name" value="FeoB"/>
    <property type="match status" value="1"/>
</dbReference>
<feature type="binding site" evidence="14">
    <location>
        <begin position="56"/>
        <end position="59"/>
    </location>
    <ligand>
        <name>GTP</name>
        <dbReference type="ChEBI" id="CHEBI:37565"/>
        <label>3</label>
    </ligand>
</feature>
<keyword evidence="11 14" id="KW-0342">GTP-binding</keyword>
<sequence length="759" mass="81118">MSGFTIALLGNPNCGKTTLFNALTGSRQQVGNWPGVTVERKSGFLREGTLQVEVVDLPGVYSLNAAPDSSADEQVTRDYILSGSAKFIVNIVDASNLERNLYLTTQLLELGVPCLVVLNMVDVAERQGVSIDAGLLAEQLGCPVLAISASKKRGLDQLKKAIFAQQASAPGLQLDLPEKVGYAVAAIADALSGVHTAQSLSKDWLALKLLEGDHLAESLCPAHKHLVADHQAALLAEYDLDADILIADARYRFANRLCAAVRRDHGLVSRHVTEKIDRVVLNRWLGLPVFLLIMYLMFLATIHVGSAFIDVFDQSFAALLVDEVGALLTAWHAPQWLVVLLANGMGGGIQTIATFIPVVGCLYLILSALEDSGYMARAAFVMDRAMRALGLPGKSFVPLLIGFGCNVPAIMATRTLETRRDRILTAMMAPFMSCGARLPVYALFAAAFFPHNGQTIVFALYLIGIAFAVLTAYLLRRSLLPGDGAPLVMELPLYHRPTLGTVLRRSWDRLRDFVINAGRVIVPMVMVLSMLNAIGTDGSFGHENSEKSVLASVGKAVVPVFEPLGLDENNWQAAVGLVTGVLAKEAVVGTLNALYSQSAGAAAEAPKTLTEKLADALATVPANLGAIVDKLADPLGMSIGDVSNADEAAKTLDASTGTFGAMQQHFHGASGAFAFLLLILLYTPCMAALGAMKTELGTGWAAFAAGWTLFVGYSAATVFYQLSHWSAQALMVLAVLVAAWIVLLMTGRYLGRQPQWQEV</sequence>
<evidence type="ECO:0000256" key="1">
    <source>
        <dbReference type="ARBA" id="ARBA00004429"/>
    </source>
</evidence>
<dbReference type="SUPFAM" id="SSF52540">
    <property type="entry name" value="P-loop containing nucleoside triphosphate hydrolases"/>
    <property type="match status" value="1"/>
</dbReference>
<keyword evidence="3" id="KW-1003">Cell membrane</keyword>
<dbReference type="FunFam" id="3.40.50.300:FF:000426">
    <property type="entry name" value="Ferrous iron transport protein B"/>
    <property type="match status" value="1"/>
</dbReference>
<dbReference type="PRINTS" id="PR00326">
    <property type="entry name" value="GTP1OBG"/>
</dbReference>
<dbReference type="InterPro" id="IPR006073">
    <property type="entry name" value="GTP-bd"/>
</dbReference>
<dbReference type="Pfam" id="PF17910">
    <property type="entry name" value="FeoB_Cyto"/>
    <property type="match status" value="1"/>
</dbReference>
<dbReference type="GO" id="GO:0005525">
    <property type="term" value="F:GTP binding"/>
    <property type="evidence" value="ECO:0007669"/>
    <property type="project" value="UniProtKB-KW"/>
</dbReference>
<feature type="transmembrane region" description="Helical" evidence="16">
    <location>
        <begin position="699"/>
        <end position="719"/>
    </location>
</feature>
<evidence type="ECO:0000256" key="6">
    <source>
        <dbReference type="ARBA" id="ARBA00022692"/>
    </source>
</evidence>
<evidence type="ECO:0000256" key="14">
    <source>
        <dbReference type="PIRSR" id="PIRSR603373-1"/>
    </source>
</evidence>
<keyword evidence="15" id="KW-0460">Magnesium</keyword>
<dbReference type="InterPro" id="IPR050860">
    <property type="entry name" value="FeoB_GTPase"/>
</dbReference>
<comment type="caution">
    <text evidence="18">The sequence shown here is derived from an EMBL/GenBank/DDBJ whole genome shotgun (WGS) entry which is preliminary data.</text>
</comment>
<feature type="binding site" evidence="14">
    <location>
        <begin position="35"/>
        <end position="39"/>
    </location>
    <ligand>
        <name>GTP</name>
        <dbReference type="ChEBI" id="CHEBI:37565"/>
        <label>2</label>
    </ligand>
</feature>
<proteinExistence type="inferred from homology"/>
<evidence type="ECO:0000256" key="9">
    <source>
        <dbReference type="ARBA" id="ARBA00023004"/>
    </source>
</evidence>
<dbReference type="NCBIfam" id="TIGR00437">
    <property type="entry name" value="feoB"/>
    <property type="match status" value="1"/>
</dbReference>
<feature type="binding site" evidence="15">
    <location>
        <position position="24"/>
    </location>
    <ligand>
        <name>Mg(2+)</name>
        <dbReference type="ChEBI" id="CHEBI:18420"/>
        <label>2</label>
    </ligand>
</feature>
<evidence type="ECO:0000256" key="11">
    <source>
        <dbReference type="ARBA" id="ARBA00023134"/>
    </source>
</evidence>
<dbReference type="RefSeq" id="WP_194114842.1">
    <property type="nucleotide sequence ID" value="NZ_JADFUA010000001.1"/>
</dbReference>
<organism evidence="18 19">
    <name type="scientific">Chitinilyticum piscinae</name>
    <dbReference type="NCBI Taxonomy" id="2866724"/>
    <lineage>
        <taxon>Bacteria</taxon>
        <taxon>Pseudomonadati</taxon>
        <taxon>Pseudomonadota</taxon>
        <taxon>Betaproteobacteria</taxon>
        <taxon>Neisseriales</taxon>
        <taxon>Chitinibacteraceae</taxon>
        <taxon>Chitinilyticum</taxon>
    </lineage>
</organism>
<dbReference type="GO" id="GO:0046872">
    <property type="term" value="F:metal ion binding"/>
    <property type="evidence" value="ECO:0007669"/>
    <property type="project" value="UniProtKB-KW"/>
</dbReference>
<feature type="transmembrane region" description="Helical" evidence="16">
    <location>
        <begin position="284"/>
        <end position="304"/>
    </location>
</feature>
<comment type="function">
    <text evidence="16">Probable transporter of a GTP-driven Fe(2+) uptake system.</text>
</comment>
<evidence type="ECO:0000259" key="17">
    <source>
        <dbReference type="PROSITE" id="PS51711"/>
    </source>
</evidence>
<keyword evidence="7 14" id="KW-0547">Nucleotide-binding</keyword>
<feature type="domain" description="FeoB-type G" evidence="17">
    <location>
        <begin position="3"/>
        <end position="168"/>
    </location>
</feature>
<evidence type="ECO:0000256" key="15">
    <source>
        <dbReference type="PIRSR" id="PIRSR603373-2"/>
    </source>
</evidence>
<keyword evidence="5" id="KW-0997">Cell inner membrane</keyword>
<dbReference type="Pfam" id="PF07664">
    <property type="entry name" value="FeoB_C"/>
    <property type="match status" value="1"/>
</dbReference>
<feature type="binding site" evidence="14">
    <location>
        <begin position="119"/>
        <end position="122"/>
    </location>
    <ligand>
        <name>GTP</name>
        <dbReference type="ChEBI" id="CHEBI:37565"/>
        <label>1</label>
    </ligand>
</feature>
<evidence type="ECO:0000256" key="12">
    <source>
        <dbReference type="ARBA" id="ARBA00023136"/>
    </source>
</evidence>
<dbReference type="PANTHER" id="PTHR43185:SF1">
    <property type="entry name" value="FE(2+) TRANSPORTER FEOB"/>
    <property type="match status" value="1"/>
</dbReference>
<keyword evidence="4 16" id="KW-0410">Iron transport</keyword>
<feature type="transmembrane region" description="Helical" evidence="16">
    <location>
        <begin position="349"/>
        <end position="369"/>
    </location>
</feature>
<name>A0A8J7K0S6_9NEIS</name>
<reference evidence="18 19" key="1">
    <citation type="submission" date="2020-10" db="EMBL/GenBank/DDBJ databases">
        <title>The genome sequence of Chitinilyticum litopenaei 4Y14.</title>
        <authorList>
            <person name="Liu Y."/>
        </authorList>
    </citation>
    <scope>NUCLEOTIDE SEQUENCE [LARGE SCALE GENOMIC DNA]</scope>
    <source>
        <strain evidence="18 19">4Y14</strain>
    </source>
</reference>
<evidence type="ECO:0000256" key="10">
    <source>
        <dbReference type="ARBA" id="ARBA00023065"/>
    </source>
</evidence>
<protein>
    <recommendedName>
        <fullName evidence="13 16">Ferrous iron transport protein B</fullName>
    </recommendedName>
</protein>
<evidence type="ECO:0000256" key="16">
    <source>
        <dbReference type="RuleBase" id="RU362098"/>
    </source>
</evidence>
<feature type="binding site" evidence="14">
    <location>
        <begin position="10"/>
        <end position="17"/>
    </location>
    <ligand>
        <name>GTP</name>
        <dbReference type="ChEBI" id="CHEBI:37565"/>
        <label>1</label>
    </ligand>
</feature>
<feature type="binding site" evidence="15">
    <location>
        <position position="25"/>
    </location>
    <ligand>
        <name>Mg(2+)</name>
        <dbReference type="ChEBI" id="CHEBI:18420"/>
        <label>2</label>
    </ligand>
</feature>
<dbReference type="GO" id="GO:0015093">
    <property type="term" value="F:ferrous iron transmembrane transporter activity"/>
    <property type="evidence" value="ECO:0007669"/>
    <property type="project" value="UniProtKB-UniRule"/>
</dbReference>
<keyword evidence="6 16" id="KW-0812">Transmembrane</keyword>
<evidence type="ECO:0000256" key="3">
    <source>
        <dbReference type="ARBA" id="ARBA00022475"/>
    </source>
</evidence>